<dbReference type="RefSeq" id="WP_053189926.1">
    <property type="nucleotide sequence ID" value="NZ_FNTT01000002.1"/>
</dbReference>
<accession>A0ABY0YQU3</accession>
<dbReference type="Proteomes" id="UP000183915">
    <property type="component" value="Unassembled WGS sequence"/>
</dbReference>
<dbReference type="InterPro" id="IPR004919">
    <property type="entry name" value="GmrSD_N"/>
</dbReference>
<feature type="domain" description="GmrSD restriction endonucleases N-terminal" evidence="1">
    <location>
        <begin position="48"/>
        <end position="197"/>
    </location>
</feature>
<protein>
    <recommendedName>
        <fullName evidence="1">GmrSD restriction endonucleases N-terminal domain-containing protein</fullName>
    </recommendedName>
</protein>
<evidence type="ECO:0000259" key="1">
    <source>
        <dbReference type="Pfam" id="PF03235"/>
    </source>
</evidence>
<comment type="caution">
    <text evidence="2">The sequence shown here is derived from an EMBL/GenBank/DDBJ whole genome shotgun (WGS) entry which is preliminary data.</text>
</comment>
<organism evidence="2 3">
    <name type="scientific">Pseudomonas kilonensis</name>
    <dbReference type="NCBI Taxonomy" id="132476"/>
    <lineage>
        <taxon>Bacteria</taxon>
        <taxon>Pseudomonadati</taxon>
        <taxon>Pseudomonadota</taxon>
        <taxon>Gammaproteobacteria</taxon>
        <taxon>Pseudomonadales</taxon>
        <taxon>Pseudomonadaceae</taxon>
        <taxon>Pseudomonas</taxon>
    </lineage>
</organism>
<gene>
    <name evidence="2" type="ORF">SAMN04490188_1792</name>
</gene>
<dbReference type="PANTHER" id="PTHR39639:SF1">
    <property type="entry name" value="DUF262 DOMAIN-CONTAINING PROTEIN"/>
    <property type="match status" value="1"/>
</dbReference>
<sequence>MSDGGQVDMLGTVGGEKTEEDMARLDREISETAEHHDLQLREYPVEVLVQKYSDGLEVDSAEIFIPDYQREFIWLPKQQSRFIESLFMNLPVTPLYMGETEDEMHPGAWEVIDGSQRLRTLYYFMTDRLILCDLKKIKSLNGFKYSQLPVKWQRRIKGKVVRIAVLTVRLDEGSRREMFDRLNSGGTKLQPMEQRRGHSDGPFLTLIEELAKDAVFRSTCPLSEKRAKLREYEEMLLRFFAYLDNAEGFVHEVTPFLTDYLTEMNRRAEIEEGLSDAYRSEFNRMIAFVEKNFPYGFRKEPNHKTVPRVRFEAIAVGVARALREDSSLAPAADVATWLEGKEFKLHTRSDATNSRPKLLDRLYYVRDMLLGREPETMRKRPVDDDWKNLELF</sequence>
<dbReference type="Pfam" id="PF03235">
    <property type="entry name" value="GmrSD_N"/>
    <property type="match status" value="1"/>
</dbReference>
<keyword evidence="3" id="KW-1185">Reference proteome</keyword>
<reference evidence="2 3" key="1">
    <citation type="submission" date="2016-10" db="EMBL/GenBank/DDBJ databases">
        <authorList>
            <person name="Varghese N."/>
            <person name="Submissions S."/>
        </authorList>
    </citation>
    <scope>NUCLEOTIDE SEQUENCE [LARGE SCALE GENOMIC DNA]</scope>
    <source>
        <strain evidence="2 3">BS3780</strain>
    </source>
</reference>
<dbReference type="PANTHER" id="PTHR39639">
    <property type="entry name" value="CHROMOSOME 16, WHOLE GENOME SHOTGUN SEQUENCE"/>
    <property type="match status" value="1"/>
</dbReference>
<name>A0ABY0YQU3_9PSED</name>
<evidence type="ECO:0000313" key="3">
    <source>
        <dbReference type="Proteomes" id="UP000183915"/>
    </source>
</evidence>
<proteinExistence type="predicted"/>
<dbReference type="EMBL" id="FNTT01000002">
    <property type="protein sequence ID" value="SED86853.1"/>
    <property type="molecule type" value="Genomic_DNA"/>
</dbReference>
<evidence type="ECO:0000313" key="2">
    <source>
        <dbReference type="EMBL" id="SED86853.1"/>
    </source>
</evidence>